<gene>
    <name evidence="3" type="primary">SLC44A5</name>
    <name evidence="3" type="ORF">SNAT2548_LOCUS16194</name>
</gene>
<accession>A0A812NJD1</accession>
<organism evidence="3 4">
    <name type="scientific">Symbiodinium natans</name>
    <dbReference type="NCBI Taxonomy" id="878477"/>
    <lineage>
        <taxon>Eukaryota</taxon>
        <taxon>Sar</taxon>
        <taxon>Alveolata</taxon>
        <taxon>Dinophyceae</taxon>
        <taxon>Suessiales</taxon>
        <taxon>Symbiodiniaceae</taxon>
        <taxon>Symbiodinium</taxon>
    </lineage>
</organism>
<dbReference type="AlphaFoldDB" id="A0A812NJD1"/>
<keyword evidence="2" id="KW-0472">Membrane</keyword>
<dbReference type="Proteomes" id="UP000604046">
    <property type="component" value="Unassembled WGS sequence"/>
</dbReference>
<evidence type="ECO:0000256" key="2">
    <source>
        <dbReference type="SAM" id="Phobius"/>
    </source>
</evidence>
<reference evidence="3" key="1">
    <citation type="submission" date="2021-02" db="EMBL/GenBank/DDBJ databases">
        <authorList>
            <person name="Dougan E. K."/>
            <person name="Rhodes N."/>
            <person name="Thang M."/>
            <person name="Chan C."/>
        </authorList>
    </citation>
    <scope>NUCLEOTIDE SEQUENCE</scope>
</reference>
<dbReference type="EMBL" id="CAJNDS010002077">
    <property type="protein sequence ID" value="CAE7308296.1"/>
    <property type="molecule type" value="Genomic_DNA"/>
</dbReference>
<sequence length="277" mass="30015">MSCCCGEVEKDPEEEKVTEKSDFAQEEDNDFGPTPNRGCTDAWCLIVLVAAWIAYIVVTVMGMADGNPSRLYQPRDFQGAYCDVESNWNNGTNLLGYTKQSFTMNVSSVTDVIVKQMMCSTAFRTAMVDGYTGIPAQAALLSGFEAEDYLCACCLIPCGPCQGSLNVGGDLTDVASVSTVITAKLEELRGKVSADNLFSPSGANGQVFEDIFNEASLYFNEVCLTGCAADFTMVNGSSTAREYVYEMTLDNPLKLAFDTLKSYSGSRAEVLSLQHRV</sequence>
<evidence type="ECO:0000256" key="1">
    <source>
        <dbReference type="SAM" id="MobiDB-lite"/>
    </source>
</evidence>
<feature type="compositionally biased region" description="Basic and acidic residues" evidence="1">
    <location>
        <begin position="7"/>
        <end position="23"/>
    </location>
</feature>
<feature type="transmembrane region" description="Helical" evidence="2">
    <location>
        <begin position="42"/>
        <end position="64"/>
    </location>
</feature>
<feature type="region of interest" description="Disordered" evidence="1">
    <location>
        <begin position="1"/>
        <end position="34"/>
    </location>
</feature>
<proteinExistence type="predicted"/>
<name>A0A812NJD1_9DINO</name>
<evidence type="ECO:0000313" key="3">
    <source>
        <dbReference type="EMBL" id="CAE7308296.1"/>
    </source>
</evidence>
<protein>
    <submittedName>
        <fullName evidence="3">SLC44A5 protein</fullName>
    </submittedName>
</protein>
<keyword evidence="2" id="KW-0812">Transmembrane</keyword>
<keyword evidence="4" id="KW-1185">Reference proteome</keyword>
<evidence type="ECO:0000313" key="4">
    <source>
        <dbReference type="Proteomes" id="UP000604046"/>
    </source>
</evidence>
<keyword evidence="2" id="KW-1133">Transmembrane helix</keyword>
<comment type="caution">
    <text evidence="3">The sequence shown here is derived from an EMBL/GenBank/DDBJ whole genome shotgun (WGS) entry which is preliminary data.</text>
</comment>